<keyword evidence="11" id="KW-1185">Reference proteome</keyword>
<evidence type="ECO:0000313" key="11">
    <source>
        <dbReference type="Proteomes" id="UP000042958"/>
    </source>
</evidence>
<protein>
    <recommendedName>
        <fullName evidence="7">Nonribosomal peptide synthetase sidC</fullName>
    </recommendedName>
    <alternativeName>
        <fullName evidence="8">Siderophore peptide synthetase C</fullName>
    </alternativeName>
</protein>
<evidence type="ECO:0000256" key="4">
    <source>
        <dbReference type="ARBA" id="ARBA00022598"/>
    </source>
</evidence>
<dbReference type="CDD" id="cd05918">
    <property type="entry name" value="A_NRPS_SidN3_like"/>
    <property type="match status" value="2"/>
</dbReference>
<dbReference type="InterPro" id="IPR000873">
    <property type="entry name" value="AMP-dep_synth/lig_dom"/>
</dbReference>
<dbReference type="PANTHER" id="PTHR45527:SF1">
    <property type="entry name" value="FATTY ACID SYNTHASE"/>
    <property type="match status" value="1"/>
</dbReference>
<dbReference type="SUPFAM" id="SSF56801">
    <property type="entry name" value="Acetyl-CoA synthetase-like"/>
    <property type="match status" value="3"/>
</dbReference>
<sequence>MDRFTPFPTIHHQTSFSHEDGAARAILSWPVDTALLSSELLALSWALLLRAYTTEETPVFLLNDQPIKADLFTRTIQPATPDTHADLSVKYTAVRLIDEPKLVRTSPSECETIKNHALSPTSCTLSWCFNRNTQMSTLYSSSGMDTARVQQLGRQLEHIVQDQATLSGMQVKLPVSTEKLSEIEMELSISNPSPCTLPGPQLLHELALSGAHDGNHAIEFLMADGNVRCLSYRTLDRVSSKLAAEIDAASKSDAEEPRNMVVPVLLPQSLELYITQLAILKAGGAFCALNIDAPSDRIEFILQDVAASVVITQSALSTRIPLKENLAVITVDELEMQRDIEATETKEQRYSMKPVKITPTDLAYVMYTSGSTGRPKGVGISHLAATQSLLAHDDLIPSFTRFLQFASPTFDVSVFDTFFPLFRGATLIGCDREQMLLDISHVMTSMNVDAAELTPTVAGELLRNRAAAPSLGVLLTIGEMLTRHVVDEFGQSQHAEGILHGMYGPTEAAIHCTAATHFRSDDRVNLIGRAFKTVSAFIMSLESEHKDGSSPAGLQPLPLGEIGELVVGGPQLADGYINRPEENAKAFIESPVYGRLYRTGDKARMLPSGEIECFGRISSGQVKLRGQRIELGEIEHAICRAPDVRSAVAIVSGGSLAAFVLVNDKGTTERALRDVCRQWLPRFMVPGEFILVDQFPQLPSGKIDRKALEAEFVRHRSAAHSAEQSTFRDEIEETIVSCVTDVLGRQLPPTESLSAAGLDSLAAIRLASHLLGAGVRLDVAHLLEADSVYGIWRLAKEAETSQPSEDTQAGLQRIRQLVADAGASRIEALGLSAEVAAIGPCSHIQQAMILESARHTNAYCNWIELEFQRSISASTLQDALVKLLEHNSILRSGFIEIGLKDQSYARFTRHTLNEKVFQKRDAFDYDLCLIAEHDLLHPIRFQLRETDDGFRLLVHIHHALYDGWSWQLMLKDLYCLLRGGELPPKPAYDVVADFFIEYKLCETAHESSLFWRDQLQGSSPATFPNFHGRTDVPPGTQEASRELQISTSKLAEASQTLRVSRQTIFQAAYCYILSTYLGSDDVTFGTVFSGRTIPVKGIENVLGPCIRTLPTRMDLGKMQNATDLLLAIQNMNRKCLEHGSLPLQDIKKASGIDLQSSLFDTALVWQESIWSDQDYHDVFREVGAAEFLEFALLLDFEPREDGIRAKATYQQSVLSREQAEILLEQIDYVASVLIDAPTLPIGDLGSHLPQHTLSVANANCQIQGDLPRLVSAVETLASAEPSRTAVEYLRELDSVVDTITYGQLDSRANTLANYLLRMGVTRGDSIAMFLESTIDSYIAVLAIAKMGAGIVPLSEDDSSILSTLKVPIFMVHSSFKRLDGLNIPESVRQITIPDSFNDVHNDTPFAVDDGFRIICTDPISKEPITFSSRSLRSCTNVLTESYNVQSGSKMLFASPSTSVESIIAAFLAWTAGTTLCVASDELLANDPQKIVSVMGVTHIHATPTLASHLDPQSLPSLKYLGTSGEPLTAKLQRDWAGRNLYHGFSARGIAGLCTAPVKVETSSALTGVGKPLKNTSAMVISDKPEFNLLPRGAVGLLCFGGDQVGSSSAECFFEHPQYGLLYRTSDFGRVLPDGSIVQLGQHTNFYEIDHALLSSDRVQDSVSLFMENPITKQQQLVTVWVPSEQPRASLHGDQLDELSKKLIKVLTVNLPSPTVPALLVPMDEIPMNENFLTDRPKIQRDIQQMDTDLLKSFSIGLNDEIHDETLTDVEKSIASALSAVTGVEQHNIGKHTSFYKLGLDSLSAIAFSRKLQESGFGRLPVSTILRHSSVAQLVNVAQPMTDGHHPQQPLSPEQPSSVFDESFILELKKDLDARGASFRGVYPCTPLQEAMLAAESDVDSAYFNHLLLRVNTDIERLNEAWKQMMQRHEILRTCFRQTNDPRFAYAQVVLDTAVLPWTSVEISSESFDMDIAKRKSDFEHQSPANGELPYSLTVFEDPATHNACLLLSIHHALYDGEGIAQLLHELQASLAGEKLPEATPFHHFIEYMSSVNSDSSDKFWDRYLSDVSPTLLSDSKKSSTDGSVSQAASQQIHVDLSHSLASFKRQCRELSVTPLNIFHAAWARLLALHSNATDVCFGNVFSCRTILLEGADRIVGPCFNTLPMRVKFSSVSTNGDVMKLSQKHNSDILPYQLSALRRIQRRTLQAGSRLFDTLVIFQTRSTELDARYWEMLADEGNMGFPLICEIVPDETRDIVQISIHFQTSHLSRGVAERLARDFVALIEHTTQYPSAQACDKRVVGDDLSEVFEKESPRAKTNGIPANSVESRAWSDREVVLREILCEFAGVEPAAISLHTTIFQLGLDSINAVQISGRLRKLGYKVSAGDILEAASIDKIAVHLESTENGIKEAEYDFSGFESQHLQPVCEQLGISAQSVQSLRPCTPVQCGMLALFNHSQGSMYYNRMALKSSTSLDKSTLNEAWSKAMAQHEMLRTGFVQLRDQQNPFAMITYREGIDVPWQESSTLDTIHQRHRVLEKLHQPPWGIWIEPTDSVTTVHFSALHALYDAQSLETIFSDVMAAYEGQALAKPASIPETLGPILIESQKRIEDSQEFWQGLAAEIHPTKFPDLHPTRVDKKELIASSILCSQSLSKLEAGCRSTGVTLQAAGQVAWARLLAAYTGEQNVVFGTVLSGRNLSASAQDAVFPCLVTVPSPFRIEGTNRELLDRTLKRNAALVKNQFAPLAQIQRWLGSDEPLFDTLFVYQKFSTKSAGSGKWEVTDEETKIDYPVSIELLPHDTELEIRVSCRNDLVPAEQAVILLNQYNKLLEHTIFFIDSGADDYVSLRDQLLSVTPAKENRIPTSVSLLHQFVEENARKVPEKPAFEFAFGPNADSLQKKTWSYREFNEDGNRVAHYLQAKGVTPGGIIAICFDKCPEASLAILGILKAGCAYLAIDPSAPISRKQFIMEDSSTTLLLCNQSRKSDLETLSGVDVQALDEPGKYQNFSPSQPSLAREFQPDDTCYCLYTSGTTGTPKGCEITHDNAVQAMLAFQRLFSPHWDENSRWLQFASFHFDVSVLEQYWSWSVGICVTSCPRDLLFEDLPGTVQKLEITHIDLTPSLARLVHPDEVPSLRRGVFITGGEQLKQEILDEWGKHGVIYNGYGPTEVTIGCTMLPRMRANDKPSNIGPQFDNVGSYVFRPGTCIPVVRGGLGELCVSGPLVGKGYLNREELTKERFQTLPENGDRIYRTGDLVRILHDGSFQFLGRIDDQVKLRGQRLEIGEINEVIKQATPELNEVATLVIKHPKQSKDQLVSFVTRIEVDKKSRDVAVRSSEEDRVLLSTIKAACHTHLPGYMVPTHIIPMTRFPLSANNKAEMKVLKSIYQDLSLEDLQRQSAMAVEQTVKNTQEEDIISLLSQFTGSPESAISSWSSIFELGLDSISVIAFARTLREAGFSQAQASLIMKHPTVAGMASALQMSTSSSATQSNLHGNAKQNIEAFAHKHFHSVIESIGVVDSEVEQIAPCTPLQEGIIYHFLSSTEPLYCSSFTFALHASIDIEKLRNAWSKAQDQVQMLRARFSPSPDGYAQVILKHDALPWFDVNAASEKQLESLRKQQVENWISDIPELSTRLWEVGVIQSPDKSVMCLNIFHALYDGNSLALILDLVARIYLDQQSASEHAPQFLDLLHLGPLCKDPSEKSFWKEHLANCRPRSLSKSDQSNGVIESLVKTIQIDTTEPLDHLRKSLNVTEQAILHACWLLTLHQHYAFVPPIGLIASGRTIDVPGIANAIGPLFNTIPSNVQLRGLNSWSEVARRCHDYQVATMPFQYTALRDIMKWLGKSPDDRLFESLFVFQREDADIEASTGSLWQPLDSEAQHEYPLAFEILRNDNESLTLTLAAKSHVLSSEVAEQLLANFQRILSEFAQNPEHELPYINGVAEESYAHVNGETATPNGVNGTAHTRNSSFQWTSQASTIRDVIATLAGVDSQFIGEETSIFEVGLDSIDAIKLSSRLANSGIKLPVSAIMRHRNVKAMASQLAETNHHEQNGSYPLLSQMEGALTRFLRKESLMPEDACQVLPATPIQEAMVAEMSASGYQHYYNHEVLQLESYVDLARLQDAWRAVVKAHPILRTSFVEVWDPEISASYAQIVHNEHAFDFQSVHLNGKSVESIIEAQRKRAASELSGRPLLSLTIAVDGDTRYLVLSISHALYDGWSISLLHEDVARSYAGGNCTRPSSDAILEQIIASSGDRALRFWRATLSNCKPITFPSSEHAEKGSQIVHRAERPLSVSFDKAESFCKHHGITMQALLVSCWSLVLATYIKNLDVIFGLVLSGRNVADSENVMFPTMNTVAMRVILHSTRLELVKYVQETLLEMSEHQHFPLRRARPSTRSQQLFDTLFIYQKRPSEVHSQSPALYHSTGGASSVEYPVCAEVEGDGQNLVARVACRGSVLGEKDTLVLLSHMAEVLLSIVDEPARQTVEFSGNAMKICGNIIVSDSKDSGESETPRLQTSSQREWSTTESKIRNVLSIVSGVPEDSIDKEANIFQLGLDSISAIKVAALLKKQSVKLVVSDMLKAGTIEKMALAVNNNQVNLTQAEIDQALQDSLKGVDVDSLLRSHGIDPQDTETIIPATAGQTYFLAMHILNPDVFYPKFYYLASAHFSPQVLNSAWSRLIDETPILRTAFLATGNLRLPFVQTVLKTLHSPPTWHDDINHAISIRRGFGSVPVALHVCRTPRGVAFMLHLHHALYDAVSLPQMMNRLAQLCSRAESKLKHASQNLSQLVAFQHIHSPVDVRRQFWQKYLGQISTPSAKSNGVGEFGAIQHDYRPGLVSNMSRLEKAAKRRGLSIQSVFLAVYARVHSQIFALVDIDNETDRRPLVVGLYLANRSYGMEGLSELVASTVNIVPLRLDDKLSNDHDSLFVAARKIQEDINEISLVEHAGVSLLEISEWTGVRIDTCINFLRLPELEVTNGDASDKVALQSISSNELTPLDESKSSVHPSHLALTNGDTTVVQATGSASSIAALKDVFWTTIDVEAAIRNDRLDFGLFAPSTRLDHPTADKVMETVRHEMAGLVASSESP</sequence>
<dbReference type="GO" id="GO:0031177">
    <property type="term" value="F:phosphopantetheine binding"/>
    <property type="evidence" value="ECO:0007669"/>
    <property type="project" value="InterPro"/>
</dbReference>
<proteinExistence type="inferred from homology"/>
<dbReference type="Gene3D" id="3.30.559.10">
    <property type="entry name" value="Chloramphenicol acetyltransferase-like domain"/>
    <property type="match status" value="6"/>
</dbReference>
<dbReference type="PROSITE" id="PS00455">
    <property type="entry name" value="AMP_BINDING"/>
    <property type="match status" value="1"/>
</dbReference>
<dbReference type="SUPFAM" id="SSF52777">
    <property type="entry name" value="CoA-dependent acyltransferases"/>
    <property type="match status" value="12"/>
</dbReference>
<evidence type="ECO:0000313" key="10">
    <source>
        <dbReference type="EMBL" id="CEJ60875.1"/>
    </source>
</evidence>
<dbReference type="InterPro" id="IPR020806">
    <property type="entry name" value="PKS_PP-bd"/>
</dbReference>
<dbReference type="SUPFAM" id="SSF47336">
    <property type="entry name" value="ACP-like"/>
    <property type="match status" value="6"/>
</dbReference>
<dbReference type="GO" id="GO:0043041">
    <property type="term" value="P:amino acid activation for nonribosomal peptide biosynthetic process"/>
    <property type="evidence" value="ECO:0007669"/>
    <property type="project" value="TreeGrafter"/>
</dbReference>
<dbReference type="GO" id="GO:0005737">
    <property type="term" value="C:cytoplasm"/>
    <property type="evidence" value="ECO:0007669"/>
    <property type="project" value="TreeGrafter"/>
</dbReference>
<dbReference type="OrthoDB" id="416786at2759"/>
<dbReference type="PROSITE" id="PS00012">
    <property type="entry name" value="PHOSPHOPANTETHEINE"/>
    <property type="match status" value="4"/>
</dbReference>
<evidence type="ECO:0000256" key="7">
    <source>
        <dbReference type="ARBA" id="ARBA00067294"/>
    </source>
</evidence>
<name>A0A0F7TZJ7_PENBI</name>
<dbReference type="EMBL" id="CDHK01000009">
    <property type="protein sequence ID" value="CEJ60875.1"/>
    <property type="molecule type" value="Genomic_DNA"/>
</dbReference>
<feature type="domain" description="Carrier" evidence="9">
    <location>
        <begin position="4516"/>
        <end position="4589"/>
    </location>
</feature>
<gene>
    <name evidence="10" type="ORF">PMG11_09430</name>
</gene>
<evidence type="ECO:0000259" key="9">
    <source>
        <dbReference type="PROSITE" id="PS50075"/>
    </source>
</evidence>
<keyword evidence="3" id="KW-0597">Phosphoprotein</keyword>
<dbReference type="FunFam" id="3.40.50.980:FF:000001">
    <property type="entry name" value="Non-ribosomal peptide synthetase"/>
    <property type="match status" value="2"/>
</dbReference>
<dbReference type="InterPro" id="IPR001242">
    <property type="entry name" value="Condensation_dom"/>
</dbReference>
<dbReference type="Pfam" id="PF00501">
    <property type="entry name" value="AMP-binding"/>
    <property type="match status" value="4"/>
</dbReference>
<feature type="domain" description="Carrier" evidence="9">
    <location>
        <begin position="2330"/>
        <end position="2403"/>
    </location>
</feature>
<evidence type="ECO:0000256" key="1">
    <source>
        <dbReference type="ARBA" id="ARBA00004924"/>
    </source>
</evidence>
<evidence type="ECO:0000256" key="3">
    <source>
        <dbReference type="ARBA" id="ARBA00022553"/>
    </source>
</evidence>
<dbReference type="InterPro" id="IPR023213">
    <property type="entry name" value="CAT-like_dom_sf"/>
</dbReference>
<dbReference type="Gene3D" id="1.10.1200.10">
    <property type="entry name" value="ACP-like"/>
    <property type="match status" value="6"/>
</dbReference>
<dbReference type="InterPro" id="IPR042099">
    <property type="entry name" value="ANL_N_sf"/>
</dbReference>
<dbReference type="GO" id="GO:0016874">
    <property type="term" value="F:ligase activity"/>
    <property type="evidence" value="ECO:0007669"/>
    <property type="project" value="UniProtKB-KW"/>
</dbReference>
<dbReference type="FunFam" id="3.30.300.30:FF:000033">
    <property type="entry name" value="Nonribosomal siderophore peptide synthase SidC"/>
    <property type="match status" value="1"/>
</dbReference>
<feature type="domain" description="Carrier" evidence="9">
    <location>
        <begin position="726"/>
        <end position="799"/>
    </location>
</feature>
<keyword evidence="2" id="KW-0596">Phosphopantetheine</keyword>
<dbReference type="Pfam" id="PF13193">
    <property type="entry name" value="AMP-binding_C"/>
    <property type="match status" value="1"/>
</dbReference>
<evidence type="ECO:0000256" key="2">
    <source>
        <dbReference type="ARBA" id="ARBA00022450"/>
    </source>
</evidence>
<organism evidence="10 11">
    <name type="scientific">Penicillium brasilianum</name>
    <dbReference type="NCBI Taxonomy" id="104259"/>
    <lineage>
        <taxon>Eukaryota</taxon>
        <taxon>Fungi</taxon>
        <taxon>Dikarya</taxon>
        <taxon>Ascomycota</taxon>
        <taxon>Pezizomycotina</taxon>
        <taxon>Eurotiomycetes</taxon>
        <taxon>Eurotiomycetidae</taxon>
        <taxon>Eurotiales</taxon>
        <taxon>Aspergillaceae</taxon>
        <taxon>Penicillium</taxon>
    </lineage>
</organism>
<keyword evidence="4" id="KW-0436">Ligase</keyword>
<dbReference type="PROSITE" id="PS50075">
    <property type="entry name" value="CARRIER"/>
    <property type="match status" value="6"/>
</dbReference>
<evidence type="ECO:0000256" key="5">
    <source>
        <dbReference type="ARBA" id="ARBA00022737"/>
    </source>
</evidence>
<dbReference type="SMART" id="SM00823">
    <property type="entry name" value="PKS_PP"/>
    <property type="match status" value="4"/>
</dbReference>
<dbReference type="CDD" id="cd19542">
    <property type="entry name" value="CT_NRPS-like"/>
    <property type="match status" value="2"/>
</dbReference>
<dbReference type="Gene3D" id="3.40.50.12780">
    <property type="entry name" value="N-terminal domain of ligase-like"/>
    <property type="match status" value="3"/>
</dbReference>
<dbReference type="Pfam" id="PF00550">
    <property type="entry name" value="PP-binding"/>
    <property type="match status" value="6"/>
</dbReference>
<feature type="domain" description="Carrier" evidence="9">
    <location>
        <begin position="1764"/>
        <end position="1841"/>
    </location>
</feature>
<dbReference type="InterPro" id="IPR010071">
    <property type="entry name" value="AA_adenyl_dom"/>
</dbReference>
<dbReference type="Gene3D" id="3.30.300.30">
    <property type="match status" value="3"/>
</dbReference>
<dbReference type="GO" id="GO:0010106">
    <property type="term" value="P:cellular response to iron ion starvation"/>
    <property type="evidence" value="ECO:0007669"/>
    <property type="project" value="UniProtKB-ARBA"/>
</dbReference>
<dbReference type="Pfam" id="PF00668">
    <property type="entry name" value="Condensation"/>
    <property type="match status" value="6"/>
</dbReference>
<evidence type="ECO:0000256" key="8">
    <source>
        <dbReference type="ARBA" id="ARBA00078302"/>
    </source>
</evidence>
<dbReference type="STRING" id="104259.A0A0F7TZJ7"/>
<dbReference type="InterPro" id="IPR020845">
    <property type="entry name" value="AMP-binding_CS"/>
</dbReference>
<dbReference type="Proteomes" id="UP000042958">
    <property type="component" value="Unassembled WGS sequence"/>
</dbReference>
<dbReference type="InterPro" id="IPR025110">
    <property type="entry name" value="AMP-bd_C"/>
</dbReference>
<dbReference type="PANTHER" id="PTHR45527">
    <property type="entry name" value="NONRIBOSOMAL PEPTIDE SYNTHETASE"/>
    <property type="match status" value="1"/>
</dbReference>
<keyword evidence="5" id="KW-0677">Repeat</keyword>
<dbReference type="InterPro" id="IPR009081">
    <property type="entry name" value="PP-bd_ACP"/>
</dbReference>
<feature type="domain" description="Carrier" evidence="9">
    <location>
        <begin position="3400"/>
        <end position="3477"/>
    </location>
</feature>
<dbReference type="GO" id="GO:0031169">
    <property type="term" value="P:ferrichrome biosynthetic process"/>
    <property type="evidence" value="ECO:0007669"/>
    <property type="project" value="UniProtKB-ARBA"/>
</dbReference>
<feature type="domain" description="Carrier" evidence="9">
    <location>
        <begin position="3966"/>
        <end position="4039"/>
    </location>
</feature>
<reference evidence="11" key="1">
    <citation type="journal article" date="2015" name="Genome Announc.">
        <title>Draft genome sequence of the fungus Penicillium brasilianum MG11.</title>
        <authorList>
            <person name="Horn F."/>
            <person name="Linde J."/>
            <person name="Mattern D.J."/>
            <person name="Walther G."/>
            <person name="Guthke R."/>
            <person name="Brakhage A.A."/>
            <person name="Valiante V."/>
        </authorList>
    </citation>
    <scope>NUCLEOTIDE SEQUENCE [LARGE SCALE GENOMIC DNA]</scope>
    <source>
        <strain evidence="11">MG11</strain>
    </source>
</reference>
<evidence type="ECO:0000256" key="6">
    <source>
        <dbReference type="ARBA" id="ARBA00029454"/>
    </source>
</evidence>
<dbReference type="FunFam" id="3.40.50.12780:FF:000024">
    <property type="entry name" value="Nonribosomal siderophore peptide synthase SidC"/>
    <property type="match status" value="1"/>
</dbReference>
<comment type="pathway">
    <text evidence="1">Siderophore biosynthesis.</text>
</comment>
<dbReference type="NCBIfam" id="TIGR01733">
    <property type="entry name" value="AA-adenyl-dom"/>
    <property type="match status" value="2"/>
</dbReference>
<dbReference type="InterPro" id="IPR036736">
    <property type="entry name" value="ACP-like_sf"/>
</dbReference>
<accession>A0A0F7TZJ7</accession>
<comment type="similarity">
    <text evidence="6">Belongs to the NRP synthetase family.</text>
</comment>
<dbReference type="InterPro" id="IPR045851">
    <property type="entry name" value="AMP-bd_C_sf"/>
</dbReference>
<dbReference type="Gene3D" id="3.30.559.30">
    <property type="entry name" value="Nonribosomal peptide synthetase, condensation domain"/>
    <property type="match status" value="6"/>
</dbReference>
<dbReference type="InterPro" id="IPR006162">
    <property type="entry name" value="Ppantetheine_attach_site"/>
</dbReference>